<name>A0ABS9RKG1_9FLAO</name>
<dbReference type="Proteomes" id="UP001156141">
    <property type="component" value="Unassembled WGS sequence"/>
</dbReference>
<keyword evidence="1" id="KW-0472">Membrane</keyword>
<dbReference type="RefSeq" id="WP_240574255.1">
    <property type="nucleotide sequence ID" value="NZ_JAKVQD010000005.1"/>
</dbReference>
<proteinExistence type="predicted"/>
<keyword evidence="3" id="KW-1185">Reference proteome</keyword>
<feature type="transmembrane region" description="Helical" evidence="1">
    <location>
        <begin position="38"/>
        <end position="57"/>
    </location>
</feature>
<feature type="transmembrane region" description="Helical" evidence="1">
    <location>
        <begin position="77"/>
        <end position="96"/>
    </location>
</feature>
<reference evidence="2" key="1">
    <citation type="submission" date="2022-02" db="EMBL/GenBank/DDBJ databases">
        <title>Aestuariibaculum sp., a marine bacterium isolated from sediment in Guangxi.</title>
        <authorList>
            <person name="Ying J."/>
        </authorList>
    </citation>
    <scope>NUCLEOTIDE SEQUENCE</scope>
    <source>
        <strain evidence="2">L182</strain>
    </source>
</reference>
<feature type="transmembrane region" description="Helical" evidence="1">
    <location>
        <begin position="171"/>
        <end position="191"/>
    </location>
</feature>
<feature type="transmembrane region" description="Helical" evidence="1">
    <location>
        <begin position="211"/>
        <end position="229"/>
    </location>
</feature>
<gene>
    <name evidence="2" type="ORF">MKW35_12220</name>
</gene>
<evidence type="ECO:0000313" key="2">
    <source>
        <dbReference type="EMBL" id="MCH4553387.1"/>
    </source>
</evidence>
<evidence type="ECO:0000256" key="1">
    <source>
        <dbReference type="SAM" id="Phobius"/>
    </source>
</evidence>
<dbReference type="EMBL" id="JAKVQD010000005">
    <property type="protein sequence ID" value="MCH4553387.1"/>
    <property type="molecule type" value="Genomic_DNA"/>
</dbReference>
<feature type="transmembrane region" description="Helical" evidence="1">
    <location>
        <begin position="108"/>
        <end position="126"/>
    </location>
</feature>
<keyword evidence="1" id="KW-0812">Transmembrane</keyword>
<feature type="transmembrane region" description="Helical" evidence="1">
    <location>
        <begin position="12"/>
        <end position="31"/>
    </location>
</feature>
<organism evidence="2 3">
    <name type="scientific">Aestuariibaculum lutulentum</name>
    <dbReference type="NCBI Taxonomy" id="2920935"/>
    <lineage>
        <taxon>Bacteria</taxon>
        <taxon>Pseudomonadati</taxon>
        <taxon>Bacteroidota</taxon>
        <taxon>Flavobacteriia</taxon>
        <taxon>Flavobacteriales</taxon>
        <taxon>Flavobacteriaceae</taxon>
    </lineage>
</organism>
<keyword evidence="1" id="KW-1133">Transmembrane helix</keyword>
<feature type="transmembrane region" description="Helical" evidence="1">
    <location>
        <begin position="132"/>
        <end position="159"/>
    </location>
</feature>
<protein>
    <submittedName>
        <fullName evidence="2">Uncharacterized protein</fullName>
    </submittedName>
</protein>
<accession>A0ABS9RKG1</accession>
<sequence length="234" mass="28176">MEDIIYKHRLILTTLVEILPAIVGLLLYKYYKDTQVKYFIWFLTYLTICDFISNYYLLIKNDGILSFLKNTVISGTWWWVTLFWDIGAILFFSFYYQKVLNTSIFKSIIKYSSIVFLVFSVGYIFMNWEAFFIMFFPIISILGAIIIFMCSIFYFIEILLSDKILTFYKSINFYISFTIFIWWLITTPILFFEIYGSNNDLEFRATRNMLYLMANIFMYLTFTFALLWCKPQND</sequence>
<evidence type="ECO:0000313" key="3">
    <source>
        <dbReference type="Proteomes" id="UP001156141"/>
    </source>
</evidence>
<comment type="caution">
    <text evidence="2">The sequence shown here is derived from an EMBL/GenBank/DDBJ whole genome shotgun (WGS) entry which is preliminary data.</text>
</comment>